<accession>A0A6L2LIJ5</accession>
<reference evidence="2" key="1">
    <citation type="journal article" date="2019" name="Sci. Rep.">
        <title>Draft genome of Tanacetum cinerariifolium, the natural source of mosquito coil.</title>
        <authorList>
            <person name="Yamashiro T."/>
            <person name="Shiraishi A."/>
            <person name="Satake H."/>
            <person name="Nakayama K."/>
        </authorList>
    </citation>
    <scope>NUCLEOTIDE SEQUENCE</scope>
</reference>
<protein>
    <recommendedName>
        <fullName evidence="3">Reverse transcriptase domain-containing protein</fullName>
    </recommendedName>
</protein>
<evidence type="ECO:0000313" key="2">
    <source>
        <dbReference type="EMBL" id="GEU61646.1"/>
    </source>
</evidence>
<evidence type="ECO:0000256" key="1">
    <source>
        <dbReference type="SAM" id="MobiDB-lite"/>
    </source>
</evidence>
<feature type="region of interest" description="Disordered" evidence="1">
    <location>
        <begin position="1"/>
        <end position="31"/>
    </location>
</feature>
<name>A0A6L2LIJ5_TANCI</name>
<feature type="compositionally biased region" description="Low complexity" evidence="1">
    <location>
        <begin position="54"/>
        <end position="63"/>
    </location>
</feature>
<feature type="region of interest" description="Disordered" evidence="1">
    <location>
        <begin position="49"/>
        <end position="77"/>
    </location>
</feature>
<sequence length="256" mass="30213">MDAQYKELQSRAKKPIPDPDKDDMPMSREEEAKFMQAFRKNRFYNDYRDRDSNRNNWRSSGRNDYNRDNYRSNTDDKPYNLQRQFNDFMKSHQSTNSFVKETFMDLKIVSKIIKLQFKTSKLSSTDSLTSNLVDLQDLFQATLNQTHEVATLKLTNHRNLIMSIIDVIDEILEEDFDALLDEGNEILLSIEGTLIEEEIFSEFDKFMAMTVDENFKSKYDTDEPPFEKITINTDYKIKTALKNLLRISNSNLFLII</sequence>
<gene>
    <name evidence="2" type="ORF">Tci_033624</name>
</gene>
<proteinExistence type="predicted"/>
<organism evidence="2">
    <name type="scientific">Tanacetum cinerariifolium</name>
    <name type="common">Dalmatian daisy</name>
    <name type="synonym">Chrysanthemum cinerariifolium</name>
    <dbReference type="NCBI Taxonomy" id="118510"/>
    <lineage>
        <taxon>Eukaryota</taxon>
        <taxon>Viridiplantae</taxon>
        <taxon>Streptophyta</taxon>
        <taxon>Embryophyta</taxon>
        <taxon>Tracheophyta</taxon>
        <taxon>Spermatophyta</taxon>
        <taxon>Magnoliopsida</taxon>
        <taxon>eudicotyledons</taxon>
        <taxon>Gunneridae</taxon>
        <taxon>Pentapetalae</taxon>
        <taxon>asterids</taxon>
        <taxon>campanulids</taxon>
        <taxon>Asterales</taxon>
        <taxon>Asteraceae</taxon>
        <taxon>Asteroideae</taxon>
        <taxon>Anthemideae</taxon>
        <taxon>Anthemidinae</taxon>
        <taxon>Tanacetum</taxon>
    </lineage>
</organism>
<feature type="compositionally biased region" description="Basic and acidic residues" evidence="1">
    <location>
        <begin position="64"/>
        <end position="77"/>
    </location>
</feature>
<evidence type="ECO:0008006" key="3">
    <source>
        <dbReference type="Google" id="ProtNLM"/>
    </source>
</evidence>
<dbReference type="AlphaFoldDB" id="A0A6L2LIJ5"/>
<dbReference type="EMBL" id="BKCJ010004540">
    <property type="protein sequence ID" value="GEU61646.1"/>
    <property type="molecule type" value="Genomic_DNA"/>
</dbReference>
<comment type="caution">
    <text evidence="2">The sequence shown here is derived from an EMBL/GenBank/DDBJ whole genome shotgun (WGS) entry which is preliminary data.</text>
</comment>